<evidence type="ECO:0000256" key="1">
    <source>
        <dbReference type="ARBA" id="ARBA00010996"/>
    </source>
</evidence>
<evidence type="ECO:0000259" key="3">
    <source>
        <dbReference type="PROSITE" id="PS51352"/>
    </source>
</evidence>
<dbReference type="CDD" id="cd02968">
    <property type="entry name" value="SCO"/>
    <property type="match status" value="1"/>
</dbReference>
<sequence length="219" mass="23759">MSAMKGNFPVGLFITVALVAGLSAAGAMMFWPGPESGADRPSQEMVGTVLPQARALPEVTLMDHEGGPWTSADLTGRWQYLFFGFTHCPDVCPMTLATLAGAVQQLKTDGAEAMPEVVFVTVDPERDTPAAMENYVGHFNDAFVGVTGGREEIDRLTDALGISYTLHEPDENGDYAVDHSAAILLIDPQGRLRALWQPPHGRDVLAEEYQRIQQRFPSA</sequence>
<dbReference type="InterPro" id="IPR013766">
    <property type="entry name" value="Thioredoxin_domain"/>
</dbReference>
<dbReference type="Gene3D" id="3.40.30.10">
    <property type="entry name" value="Glutaredoxin"/>
    <property type="match status" value="1"/>
</dbReference>
<dbReference type="PANTHER" id="PTHR12151:SF25">
    <property type="entry name" value="LINALOOL DEHYDRATASE_ISOMERASE DOMAIN-CONTAINING PROTEIN"/>
    <property type="match status" value="1"/>
</dbReference>
<reference evidence="4 5" key="1">
    <citation type="submission" date="2024-02" db="EMBL/GenBank/DDBJ databases">
        <title>New especies of Spiribacter isolated from saline water.</title>
        <authorList>
            <person name="Leon M.J."/>
            <person name="De La Haba R."/>
            <person name="Sanchez-Porro C."/>
            <person name="Ventosa A."/>
        </authorList>
    </citation>
    <scope>NUCLEOTIDE SEQUENCE [LARGE SCALE GENOMIC DNA]</scope>
    <source>
        <strain evidence="5">ag22IC4-189</strain>
    </source>
</reference>
<evidence type="ECO:0000256" key="2">
    <source>
        <dbReference type="ARBA" id="ARBA00023008"/>
    </source>
</evidence>
<proteinExistence type="inferred from homology"/>
<dbReference type="SUPFAM" id="SSF52833">
    <property type="entry name" value="Thioredoxin-like"/>
    <property type="match status" value="1"/>
</dbReference>
<name>A0ABV3T754_9GAMM</name>
<gene>
    <name evidence="4" type="ORF">V6X30_01310</name>
</gene>
<dbReference type="InterPro" id="IPR003782">
    <property type="entry name" value="SCO1/SenC"/>
</dbReference>
<keyword evidence="5" id="KW-1185">Reference proteome</keyword>
<organism evidence="4 5">
    <name type="scientific">Spiribacter insolitus</name>
    <dbReference type="NCBI Taxonomy" id="3122417"/>
    <lineage>
        <taxon>Bacteria</taxon>
        <taxon>Pseudomonadati</taxon>
        <taxon>Pseudomonadota</taxon>
        <taxon>Gammaproteobacteria</taxon>
        <taxon>Chromatiales</taxon>
        <taxon>Ectothiorhodospiraceae</taxon>
        <taxon>Spiribacter</taxon>
    </lineage>
</organism>
<evidence type="ECO:0000313" key="4">
    <source>
        <dbReference type="EMBL" id="MEX0430038.1"/>
    </source>
</evidence>
<keyword evidence="2" id="KW-0186">Copper</keyword>
<dbReference type="Proteomes" id="UP001556637">
    <property type="component" value="Unassembled WGS sequence"/>
</dbReference>
<comment type="caution">
    <text evidence="4">The sequence shown here is derived from an EMBL/GenBank/DDBJ whole genome shotgun (WGS) entry which is preliminary data.</text>
</comment>
<dbReference type="RefSeq" id="WP_367982832.1">
    <property type="nucleotide sequence ID" value="NZ_JBAKFF010000001.1"/>
</dbReference>
<protein>
    <submittedName>
        <fullName evidence="4">SCO family protein</fullName>
    </submittedName>
</protein>
<dbReference type="EMBL" id="JBAKFF010000001">
    <property type="protein sequence ID" value="MEX0430038.1"/>
    <property type="molecule type" value="Genomic_DNA"/>
</dbReference>
<dbReference type="Pfam" id="PF02630">
    <property type="entry name" value="SCO1-SenC"/>
    <property type="match status" value="1"/>
</dbReference>
<dbReference type="InterPro" id="IPR036249">
    <property type="entry name" value="Thioredoxin-like_sf"/>
</dbReference>
<feature type="domain" description="Thioredoxin" evidence="3">
    <location>
        <begin position="50"/>
        <end position="218"/>
    </location>
</feature>
<accession>A0ABV3T754</accession>
<dbReference type="PANTHER" id="PTHR12151">
    <property type="entry name" value="ELECTRON TRANSPORT PROTIN SCO1/SENC FAMILY MEMBER"/>
    <property type="match status" value="1"/>
</dbReference>
<dbReference type="PROSITE" id="PS51352">
    <property type="entry name" value="THIOREDOXIN_2"/>
    <property type="match status" value="1"/>
</dbReference>
<comment type="similarity">
    <text evidence="1">Belongs to the SCO1/2 family.</text>
</comment>
<evidence type="ECO:0000313" key="5">
    <source>
        <dbReference type="Proteomes" id="UP001556637"/>
    </source>
</evidence>